<comment type="caution">
    <text evidence="2">The sequence shown here is derived from an EMBL/GenBank/DDBJ whole genome shotgun (WGS) entry which is preliminary data.</text>
</comment>
<dbReference type="EMBL" id="CM031827">
    <property type="protein sequence ID" value="KAG6720331.1"/>
    <property type="molecule type" value="Genomic_DNA"/>
</dbReference>
<proteinExistence type="predicted"/>
<feature type="transmembrane region" description="Helical" evidence="1">
    <location>
        <begin position="99"/>
        <end position="118"/>
    </location>
</feature>
<protein>
    <submittedName>
        <fullName evidence="2">Uncharacterized protein</fullName>
    </submittedName>
</protein>
<evidence type="ECO:0000313" key="2">
    <source>
        <dbReference type="EMBL" id="KAG6720331.1"/>
    </source>
</evidence>
<dbReference type="AlphaFoldDB" id="A0A922FD92"/>
<dbReference type="PANTHER" id="PTHR31843:SF11">
    <property type="entry name" value="ALLENE OXIDE CYCLASE 4, CHLOROPLASTIC"/>
    <property type="match status" value="1"/>
</dbReference>
<dbReference type="Pfam" id="PF06351">
    <property type="entry name" value="Allene_ox_cyc"/>
    <property type="match status" value="1"/>
</dbReference>
<keyword evidence="1" id="KW-1133">Transmembrane helix</keyword>
<evidence type="ECO:0000313" key="3">
    <source>
        <dbReference type="Proteomes" id="UP000811246"/>
    </source>
</evidence>
<keyword evidence="1" id="KW-0472">Membrane</keyword>
<evidence type="ECO:0000256" key="1">
    <source>
        <dbReference type="SAM" id="Phobius"/>
    </source>
</evidence>
<name>A0A922FD92_CARIL</name>
<dbReference type="InterPro" id="IPR009410">
    <property type="entry name" value="Allene_ox_cyc"/>
</dbReference>
<dbReference type="GO" id="GO:0016853">
    <property type="term" value="F:isomerase activity"/>
    <property type="evidence" value="ECO:0007669"/>
    <property type="project" value="InterPro"/>
</dbReference>
<organism evidence="2 3">
    <name type="scientific">Carya illinoinensis</name>
    <name type="common">Pecan</name>
    <dbReference type="NCBI Taxonomy" id="32201"/>
    <lineage>
        <taxon>Eukaryota</taxon>
        <taxon>Viridiplantae</taxon>
        <taxon>Streptophyta</taxon>
        <taxon>Embryophyta</taxon>
        <taxon>Tracheophyta</taxon>
        <taxon>Spermatophyta</taxon>
        <taxon>Magnoliopsida</taxon>
        <taxon>eudicotyledons</taxon>
        <taxon>Gunneridae</taxon>
        <taxon>Pentapetalae</taxon>
        <taxon>rosids</taxon>
        <taxon>fabids</taxon>
        <taxon>Fagales</taxon>
        <taxon>Juglandaceae</taxon>
        <taxon>Carya</taxon>
    </lineage>
</organism>
<gene>
    <name evidence="2" type="ORF">I3842_03G055100</name>
</gene>
<reference evidence="2" key="1">
    <citation type="submission" date="2021-01" db="EMBL/GenBank/DDBJ databases">
        <authorList>
            <person name="Lovell J.T."/>
            <person name="Bentley N."/>
            <person name="Bhattarai G."/>
            <person name="Jenkins J.W."/>
            <person name="Sreedasyam A."/>
            <person name="Alarcon Y."/>
            <person name="Bock C."/>
            <person name="Boston L."/>
            <person name="Carlson J."/>
            <person name="Cervantes K."/>
            <person name="Clermont K."/>
            <person name="Krom N."/>
            <person name="Kubenka K."/>
            <person name="Mamidi S."/>
            <person name="Mattison C."/>
            <person name="Monteros M."/>
            <person name="Pisani C."/>
            <person name="Plott C."/>
            <person name="Rajasekar S."/>
            <person name="Rhein H.S."/>
            <person name="Rohla C."/>
            <person name="Song M."/>
            <person name="Hilaire R.S."/>
            <person name="Shu S."/>
            <person name="Wells L."/>
            <person name="Wang X."/>
            <person name="Webber J."/>
            <person name="Heerema R.J."/>
            <person name="Klein P."/>
            <person name="Conner P."/>
            <person name="Grauke L."/>
            <person name="Grimwood J."/>
            <person name="Schmutz J."/>
            <person name="Randall J.J."/>
        </authorList>
    </citation>
    <scope>NUCLEOTIDE SEQUENCE</scope>
    <source>
        <tissue evidence="2">Leaf</tissue>
    </source>
</reference>
<sequence length="307" mass="34141">MQSSSMASLTSAPRTISTFKKLPSIGSLPTASPTVKTLQLKLTNPALSQSFKIYSTPPKSPNFLLSKRLFTCKSHDDPSGSAISGIHFSLTAFFISSKLNFLVVLTVTVLLFMSTFAAKVQELHVYEINDLDRGSPAVLRLSQKPVNSLGDLVPFTNKLFTGDLKKQLGITQGLCVLIENKPEKKGDRFEATYSFNFGEYGHMAVRGQYLTYEDTYLSVVGGSGIFEGVYGQVKLEQIVYPFKIFYTFYLRGIKDLPVELLGKPVEPNRTIDPILYYASHWKPILHVLLSKYFAQPKLVSSVDKQNA</sequence>
<keyword evidence="1" id="KW-0812">Transmembrane</keyword>
<dbReference type="Proteomes" id="UP000811246">
    <property type="component" value="Chromosome 3"/>
</dbReference>
<accession>A0A922FD92</accession>
<dbReference type="PANTHER" id="PTHR31843">
    <property type="entry name" value="ALLENE OXIDE CYCLASE 4, CHLOROPLASTIC"/>
    <property type="match status" value="1"/>
</dbReference>